<dbReference type="PANTHER" id="PTHR48081:SF8">
    <property type="entry name" value="ALPHA_BETA HYDROLASE FOLD-3 DOMAIN-CONTAINING PROTEIN-RELATED"/>
    <property type="match status" value="1"/>
</dbReference>
<dbReference type="InterPro" id="IPR049492">
    <property type="entry name" value="BD-FAE-like_dom"/>
</dbReference>
<dbReference type="InterPro" id="IPR037401">
    <property type="entry name" value="SnoaL-like"/>
</dbReference>
<feature type="domain" description="BD-FAE-like" evidence="4">
    <location>
        <begin position="160"/>
        <end position="205"/>
    </location>
</feature>
<dbReference type="SUPFAM" id="SSF53474">
    <property type="entry name" value="alpha/beta-Hydrolases"/>
    <property type="match status" value="1"/>
</dbReference>
<dbReference type="SUPFAM" id="SSF54427">
    <property type="entry name" value="NTF2-like"/>
    <property type="match status" value="1"/>
</dbReference>
<evidence type="ECO:0000256" key="2">
    <source>
        <dbReference type="SAM" id="MobiDB-lite"/>
    </source>
</evidence>
<keyword evidence="6" id="KW-1185">Reference proteome</keyword>
<dbReference type="Gene3D" id="3.40.50.1820">
    <property type="entry name" value="alpha/beta hydrolase"/>
    <property type="match status" value="1"/>
</dbReference>
<dbReference type="PANTHER" id="PTHR48081">
    <property type="entry name" value="AB HYDROLASE SUPERFAMILY PROTEIN C4A8.06C"/>
    <property type="match status" value="1"/>
</dbReference>
<dbReference type="GO" id="GO:0016787">
    <property type="term" value="F:hydrolase activity"/>
    <property type="evidence" value="ECO:0007669"/>
    <property type="project" value="UniProtKB-KW"/>
</dbReference>
<feature type="domain" description="SnoaL-like" evidence="3">
    <location>
        <begin position="311"/>
        <end position="410"/>
    </location>
</feature>
<protein>
    <submittedName>
        <fullName evidence="5">DUF4440 domain-containing protein</fullName>
    </submittedName>
</protein>
<proteinExistence type="predicted"/>
<comment type="caution">
    <text evidence="5">The sequence shown here is derived from an EMBL/GenBank/DDBJ whole genome shotgun (WGS) entry which is preliminary data.</text>
</comment>
<dbReference type="AlphaFoldDB" id="A0A437MD28"/>
<dbReference type="InterPro" id="IPR029058">
    <property type="entry name" value="AB_hydrolase_fold"/>
</dbReference>
<dbReference type="Proteomes" id="UP000282957">
    <property type="component" value="Unassembled WGS sequence"/>
</dbReference>
<dbReference type="InterPro" id="IPR032710">
    <property type="entry name" value="NTF2-like_dom_sf"/>
</dbReference>
<dbReference type="Pfam" id="PF20434">
    <property type="entry name" value="BD-FAE"/>
    <property type="match status" value="1"/>
</dbReference>
<dbReference type="InterPro" id="IPR050300">
    <property type="entry name" value="GDXG_lipolytic_enzyme"/>
</dbReference>
<organism evidence="5 6">
    <name type="scientific">Rhodovarius crocodyli</name>
    <dbReference type="NCBI Taxonomy" id="1979269"/>
    <lineage>
        <taxon>Bacteria</taxon>
        <taxon>Pseudomonadati</taxon>
        <taxon>Pseudomonadota</taxon>
        <taxon>Alphaproteobacteria</taxon>
        <taxon>Acetobacterales</taxon>
        <taxon>Roseomonadaceae</taxon>
        <taxon>Rhodovarius</taxon>
    </lineage>
</organism>
<keyword evidence="1" id="KW-0378">Hydrolase</keyword>
<feature type="region of interest" description="Disordered" evidence="2">
    <location>
        <begin position="1"/>
        <end position="20"/>
    </location>
</feature>
<dbReference type="Gene3D" id="3.10.450.50">
    <property type="match status" value="1"/>
</dbReference>
<reference evidence="5 6" key="1">
    <citation type="submission" date="2019-01" db="EMBL/GenBank/DDBJ databases">
        <authorList>
            <person name="Chen W.-M."/>
        </authorList>
    </citation>
    <scope>NUCLEOTIDE SEQUENCE [LARGE SCALE GENOMIC DNA]</scope>
    <source>
        <strain evidence="5 6">CCP-6</strain>
    </source>
</reference>
<sequence>MGRAFRPRRRKLGRHRPRRPYHPGLIAMRIEADIPFAEVAVAAGTRTLMMDAYLPEGPGPHPALVLAFGGAYHRGSRKDDVFAGARGSNTAMAEYARRFAARGYACFSIDYRLAADDAPAGPTPVLTVPGEIGVQRMDVVRQMLGMPPASHADHMRIIEGAIDDMAAAGRFVARQAARFGIDPDRIVLGGWSAGARAALYAALAEGVPCAGVIALSARMESGDLAAHLPRLACPPPVLLITAQDDLGTLPAETPGMAAALRHHGGEALHVTIPGWDHWYPAEAVTDAGTSVEATMAEALERWTRSGEALLEDFAAAYNRHDIEALLGMVTEDCVFETAFGTRHQGKAELREALPGAWRQWPDARWDGAQHVVNGDRGFSEWVLRGTDAAGTRTELRGVDLFRLRHGLIARKDTFRKPYAVP</sequence>
<dbReference type="EMBL" id="SACL01000005">
    <property type="protein sequence ID" value="RVT95564.1"/>
    <property type="molecule type" value="Genomic_DNA"/>
</dbReference>
<evidence type="ECO:0000259" key="3">
    <source>
        <dbReference type="Pfam" id="PF12680"/>
    </source>
</evidence>
<evidence type="ECO:0000256" key="1">
    <source>
        <dbReference type="ARBA" id="ARBA00022801"/>
    </source>
</evidence>
<accession>A0A437MD28</accession>
<evidence type="ECO:0000259" key="4">
    <source>
        <dbReference type="Pfam" id="PF20434"/>
    </source>
</evidence>
<gene>
    <name evidence="5" type="ORF">EOD42_15250</name>
</gene>
<evidence type="ECO:0000313" key="6">
    <source>
        <dbReference type="Proteomes" id="UP000282957"/>
    </source>
</evidence>
<dbReference type="OrthoDB" id="9771666at2"/>
<evidence type="ECO:0000313" key="5">
    <source>
        <dbReference type="EMBL" id="RVT95564.1"/>
    </source>
</evidence>
<dbReference type="Pfam" id="PF12680">
    <property type="entry name" value="SnoaL_2"/>
    <property type="match status" value="1"/>
</dbReference>
<name>A0A437MD28_9PROT</name>